<dbReference type="PROSITE" id="PS50177">
    <property type="entry name" value="NTF2_DOMAIN"/>
    <property type="match status" value="1"/>
</dbReference>
<evidence type="ECO:0000256" key="2">
    <source>
        <dbReference type="ARBA" id="ARBA00022490"/>
    </source>
</evidence>
<proteinExistence type="predicted"/>
<dbReference type="FunFam" id="3.10.450.50:FF:000007">
    <property type="entry name" value="Nuclear transport factor 2"/>
    <property type="match status" value="1"/>
</dbReference>
<dbReference type="GO" id="GO:0005634">
    <property type="term" value="C:nucleus"/>
    <property type="evidence" value="ECO:0007669"/>
    <property type="project" value="UniProtKB-SubCell"/>
</dbReference>
<accession>A0A8C2JVM5</accession>
<dbReference type="Pfam" id="PF02136">
    <property type="entry name" value="NTF2"/>
    <property type="match status" value="1"/>
</dbReference>
<name>A0A8C2JVM5_CYPCA</name>
<dbReference type="InterPro" id="IPR045875">
    <property type="entry name" value="NTF2"/>
</dbReference>
<evidence type="ECO:0000313" key="7">
    <source>
        <dbReference type="Ensembl" id="ENSCCRP00020099829.1"/>
    </source>
</evidence>
<dbReference type="CDD" id="cd00780">
    <property type="entry name" value="NTF2"/>
    <property type="match status" value="1"/>
</dbReference>
<feature type="domain" description="NTF2" evidence="6">
    <location>
        <begin position="10"/>
        <end position="119"/>
    </location>
</feature>
<evidence type="ECO:0000259" key="6">
    <source>
        <dbReference type="PROSITE" id="PS50177"/>
    </source>
</evidence>
<dbReference type="GO" id="GO:0006606">
    <property type="term" value="P:protein import into nucleus"/>
    <property type="evidence" value="ECO:0007669"/>
    <property type="project" value="UniProtKB-ARBA"/>
</dbReference>
<dbReference type="AlphaFoldDB" id="A0A8C2JVM5"/>
<evidence type="ECO:0000313" key="8">
    <source>
        <dbReference type="Proteomes" id="UP000694701"/>
    </source>
</evidence>
<keyword evidence="3 5" id="KW-0653">Protein transport</keyword>
<dbReference type="PANTHER" id="PTHR12612">
    <property type="entry name" value="NUCLEAR TRANSPORT FACTOR 2"/>
    <property type="match status" value="1"/>
</dbReference>
<dbReference type="Gene3D" id="3.10.450.50">
    <property type="match status" value="1"/>
</dbReference>
<keyword evidence="1 5" id="KW-0813">Transport</keyword>
<dbReference type="Proteomes" id="UP000694701">
    <property type="component" value="Unplaced"/>
</dbReference>
<organism evidence="7 8">
    <name type="scientific">Cyprinus carpio</name>
    <name type="common">Common carp</name>
    <dbReference type="NCBI Taxonomy" id="7962"/>
    <lineage>
        <taxon>Eukaryota</taxon>
        <taxon>Metazoa</taxon>
        <taxon>Chordata</taxon>
        <taxon>Craniata</taxon>
        <taxon>Vertebrata</taxon>
        <taxon>Euteleostomi</taxon>
        <taxon>Actinopterygii</taxon>
        <taxon>Neopterygii</taxon>
        <taxon>Teleostei</taxon>
        <taxon>Ostariophysi</taxon>
        <taxon>Cypriniformes</taxon>
        <taxon>Cyprinidae</taxon>
        <taxon>Cyprininae</taxon>
        <taxon>Cyprinus</taxon>
    </lineage>
</organism>
<comment type="function">
    <text evidence="5">Has a role in nuclear-cytoplasmic transport of proteins and mRNAs.</text>
</comment>
<evidence type="ECO:0000256" key="3">
    <source>
        <dbReference type="ARBA" id="ARBA00022927"/>
    </source>
</evidence>
<dbReference type="GO" id="GO:0005737">
    <property type="term" value="C:cytoplasm"/>
    <property type="evidence" value="ECO:0007669"/>
    <property type="project" value="UniProtKB-SubCell"/>
</dbReference>
<dbReference type="InterPro" id="IPR002075">
    <property type="entry name" value="NTF2_dom"/>
</dbReference>
<dbReference type="InterPro" id="IPR032710">
    <property type="entry name" value="NTF2-like_dom_sf"/>
</dbReference>
<protein>
    <recommendedName>
        <fullName evidence="4 5">Nuclear transport factor 2</fullName>
        <shortName evidence="5">NTF-2</shortName>
    </recommendedName>
</protein>
<dbReference type="InterPro" id="IPR018222">
    <property type="entry name" value="Nuclear_transport_factor_2_euk"/>
</dbReference>
<comment type="subcellular location">
    <subcellularLocation>
        <location evidence="5">Cytoplasm</location>
    </subcellularLocation>
    <subcellularLocation>
        <location evidence="5">Nucleus</location>
    </subcellularLocation>
</comment>
<evidence type="ECO:0000256" key="4">
    <source>
        <dbReference type="ARBA" id="ARBA00026247"/>
    </source>
</evidence>
<evidence type="ECO:0000256" key="5">
    <source>
        <dbReference type="RuleBase" id="RU369002"/>
    </source>
</evidence>
<dbReference type="GO" id="GO:0051028">
    <property type="term" value="P:mRNA transport"/>
    <property type="evidence" value="ECO:0007669"/>
    <property type="project" value="UniProtKB-UniRule"/>
</dbReference>
<keyword evidence="2 5" id="KW-0963">Cytoplasm</keyword>
<dbReference type="Ensembl" id="ENSCCRT00020109150.1">
    <property type="protein sequence ID" value="ENSCCRP00020099829.1"/>
    <property type="gene ID" value="ENSCCRG00020045873.1"/>
</dbReference>
<reference evidence="7" key="1">
    <citation type="submission" date="2025-08" db="UniProtKB">
        <authorList>
            <consortium name="Ensembl"/>
        </authorList>
    </citation>
    <scope>IDENTIFICATION</scope>
</reference>
<evidence type="ECO:0000256" key="1">
    <source>
        <dbReference type="ARBA" id="ARBA00022448"/>
    </source>
</evidence>
<keyword evidence="5" id="KW-0539">Nucleus</keyword>
<sequence length="125" mass="14373">MGDKPIWEQIGSSFVQHYYQLFDTDRTQLGSIYVSIVLTEESFQARNVVLYWTFKNLPFTKIAHSITAQDHQPTPDSCILSMVVGQLKADDDPIMGFHQSFILKNINEAWVCTNDMFRLALHNFG</sequence>
<dbReference type="SUPFAM" id="SSF54427">
    <property type="entry name" value="NTF2-like"/>
    <property type="match status" value="1"/>
</dbReference>